<evidence type="ECO:0000256" key="1">
    <source>
        <dbReference type="ARBA" id="ARBA00004651"/>
    </source>
</evidence>
<dbReference type="Gene3D" id="1.20.1740.10">
    <property type="entry name" value="Amino acid/polyamine transporter I"/>
    <property type="match status" value="1"/>
</dbReference>
<evidence type="ECO:0000256" key="7">
    <source>
        <dbReference type="ARBA" id="ARBA00023136"/>
    </source>
</evidence>
<evidence type="ECO:0000313" key="10">
    <source>
        <dbReference type="EMBL" id="SNR37556.1"/>
    </source>
</evidence>
<feature type="transmembrane region" description="Helical" evidence="9">
    <location>
        <begin position="121"/>
        <end position="138"/>
    </location>
</feature>
<comment type="function">
    <text evidence="8">Major component of the acid-resistance (AR) system allowing enteric pathogens to survive the acidic environment in the stomach. Exchanges extracellular arginine for its intracellular decarboxylation product agmatine (Agm) thereby expelling intracellular protons. Probably undergoes several conformational states in order to translocate the substrate across the membrane; keeps the substrate accessible to only 1 side of the membrane at a time by opening and closing 3 membrane-internal gates.</text>
</comment>
<dbReference type="PIRSF" id="PIRSF006060">
    <property type="entry name" value="AA_transporter"/>
    <property type="match status" value="1"/>
</dbReference>
<evidence type="ECO:0000313" key="11">
    <source>
        <dbReference type="Proteomes" id="UP000198379"/>
    </source>
</evidence>
<feature type="transmembrane region" description="Helical" evidence="9">
    <location>
        <begin position="224"/>
        <end position="247"/>
    </location>
</feature>
<feature type="transmembrane region" description="Helical" evidence="9">
    <location>
        <begin position="381"/>
        <end position="400"/>
    </location>
</feature>
<keyword evidence="6 9" id="KW-1133">Transmembrane helix</keyword>
<dbReference type="InterPro" id="IPR050367">
    <property type="entry name" value="APC_superfamily"/>
</dbReference>
<feature type="transmembrane region" description="Helical" evidence="9">
    <location>
        <begin position="273"/>
        <end position="293"/>
    </location>
</feature>
<evidence type="ECO:0000256" key="4">
    <source>
        <dbReference type="ARBA" id="ARBA00022475"/>
    </source>
</evidence>
<dbReference type="PANTHER" id="PTHR42770:SF18">
    <property type="entry name" value="ARGININE_AGMATINE ANTIPORTER"/>
    <property type="match status" value="1"/>
</dbReference>
<gene>
    <name evidence="10" type="ORF">SAMN06265376_101336</name>
</gene>
<feature type="transmembrane region" description="Helical" evidence="9">
    <location>
        <begin position="406"/>
        <end position="424"/>
    </location>
</feature>
<feature type="transmembrane region" description="Helical" evidence="9">
    <location>
        <begin position="39"/>
        <end position="60"/>
    </location>
</feature>
<feature type="transmembrane region" description="Helical" evidence="9">
    <location>
        <begin position="150"/>
        <end position="171"/>
    </location>
</feature>
<keyword evidence="11" id="KW-1185">Reference proteome</keyword>
<dbReference type="OrthoDB" id="9806937at2"/>
<protein>
    <recommendedName>
        <fullName evidence="3">Arginine/agmatine antiporter</fullName>
    </recommendedName>
</protein>
<keyword evidence="7 9" id="KW-0472">Membrane</keyword>
<dbReference type="RefSeq" id="WP_089369693.1">
    <property type="nucleotide sequence ID" value="NZ_BMEP01000002.1"/>
</dbReference>
<evidence type="ECO:0000256" key="5">
    <source>
        <dbReference type="ARBA" id="ARBA00022692"/>
    </source>
</evidence>
<dbReference type="GO" id="GO:0022857">
    <property type="term" value="F:transmembrane transporter activity"/>
    <property type="evidence" value="ECO:0007669"/>
    <property type="project" value="InterPro"/>
</dbReference>
<comment type="subcellular location">
    <subcellularLocation>
        <location evidence="1">Cell membrane</location>
        <topology evidence="1">Multi-pass membrane protein</topology>
    </subcellularLocation>
</comment>
<feature type="transmembrane region" description="Helical" evidence="9">
    <location>
        <begin position="183"/>
        <end position="203"/>
    </location>
</feature>
<feature type="transmembrane region" description="Helical" evidence="9">
    <location>
        <begin position="319"/>
        <end position="337"/>
    </location>
</feature>
<feature type="transmembrane region" description="Helical" evidence="9">
    <location>
        <begin position="349"/>
        <end position="374"/>
    </location>
</feature>
<evidence type="ECO:0000256" key="8">
    <source>
        <dbReference type="ARBA" id="ARBA00045636"/>
    </source>
</evidence>
<keyword evidence="4" id="KW-1003">Cell membrane</keyword>
<evidence type="ECO:0000256" key="2">
    <source>
        <dbReference type="ARBA" id="ARBA00008220"/>
    </source>
</evidence>
<dbReference type="InterPro" id="IPR002293">
    <property type="entry name" value="AA/rel_permease1"/>
</dbReference>
<dbReference type="Pfam" id="PF13520">
    <property type="entry name" value="AA_permease_2"/>
    <property type="match status" value="1"/>
</dbReference>
<dbReference type="GO" id="GO:0005886">
    <property type="term" value="C:plasma membrane"/>
    <property type="evidence" value="ECO:0007669"/>
    <property type="project" value="UniProtKB-SubCell"/>
</dbReference>
<name>A0A238VTI6_9FLAO</name>
<dbReference type="AlphaFoldDB" id="A0A238VTI6"/>
<evidence type="ECO:0000256" key="9">
    <source>
        <dbReference type="SAM" id="Phobius"/>
    </source>
</evidence>
<dbReference type="Proteomes" id="UP000198379">
    <property type="component" value="Unassembled WGS sequence"/>
</dbReference>
<keyword evidence="5 9" id="KW-0812">Transmembrane</keyword>
<organism evidence="10 11">
    <name type="scientific">Dokdonia pacifica</name>
    <dbReference type="NCBI Taxonomy" id="1627892"/>
    <lineage>
        <taxon>Bacteria</taxon>
        <taxon>Pseudomonadati</taxon>
        <taxon>Bacteroidota</taxon>
        <taxon>Flavobacteriia</taxon>
        <taxon>Flavobacteriales</taxon>
        <taxon>Flavobacteriaceae</taxon>
        <taxon>Dokdonia</taxon>
    </lineage>
</organism>
<accession>A0A238VTI6</accession>
<proteinExistence type="inferred from homology"/>
<dbReference type="PANTHER" id="PTHR42770">
    <property type="entry name" value="AMINO ACID TRANSPORTER-RELATED"/>
    <property type="match status" value="1"/>
</dbReference>
<dbReference type="EMBL" id="FZNY01000001">
    <property type="protein sequence ID" value="SNR37556.1"/>
    <property type="molecule type" value="Genomic_DNA"/>
</dbReference>
<reference evidence="10 11" key="1">
    <citation type="submission" date="2017-06" db="EMBL/GenBank/DDBJ databases">
        <authorList>
            <person name="Kim H.J."/>
            <person name="Triplett B.A."/>
        </authorList>
    </citation>
    <scope>NUCLEOTIDE SEQUENCE [LARGE SCALE GENOMIC DNA]</scope>
    <source>
        <strain evidence="10 11">DSM 25597</strain>
    </source>
</reference>
<evidence type="ECO:0000256" key="6">
    <source>
        <dbReference type="ARBA" id="ARBA00022989"/>
    </source>
</evidence>
<feature type="transmembrane region" description="Helical" evidence="9">
    <location>
        <begin position="81"/>
        <end position="109"/>
    </location>
</feature>
<sequence length="429" mass="45904">MRTKKIGFWSSTSLVVGNMIGSGVFLLPASLAAYGAISIIGWICASIGAILLALIFGYLGKLAPDTTGGPYAYTRLGLGRFPAYLVAWGYWISIWCTNAAIAVALVGYLEVFFPILGHNQLLSVSTGLGFIWLFTWVNSKPIKTVAFVQLITTILKVVPIMLIGFIGIAYIKMDHFTPFNLSGTSSLSAITATTMLTLFAFLGMETATIPSSSIKNAASTIKKATVFGTFITIIVYILSSVAIMGIVPPDVLVTSNAPFADAAALFWGESAKYIVAAGAVIATLGALNGWILIQGQIPMAAAQDQLFPKIFGKTNHHTSPITGIIISSILASILMGLNYTKSLVDAFTFMMKLSTLSVLTPYVLSAISLLILIYRKEKKIPLSKTIISGVSILFCIWVIIGCGAETVLWGFALLVLGIPFYLYLTKKSS</sequence>
<comment type="similarity">
    <text evidence="2">Belongs to the amino acid-polyamine-organocation (APC) superfamily. Basic amino acid/polyamine antiporter (APA) (TC 2.A.3.2) family.</text>
</comment>
<feature type="transmembrane region" description="Helical" evidence="9">
    <location>
        <begin position="12"/>
        <end position="33"/>
    </location>
</feature>
<evidence type="ECO:0000256" key="3">
    <source>
        <dbReference type="ARBA" id="ARBA00021069"/>
    </source>
</evidence>